<gene>
    <name evidence="1" type="ORF">FB463_001410</name>
</gene>
<dbReference type="RefSeq" id="WP_167627391.1">
    <property type="nucleotide sequence ID" value="NZ_BAAAHR010000002.1"/>
</dbReference>
<dbReference type="EMBL" id="JACGWW010000002">
    <property type="protein sequence ID" value="MBA8813161.1"/>
    <property type="molecule type" value="Genomic_DNA"/>
</dbReference>
<organism evidence="1 2">
    <name type="scientific">Frigoribacterium faeni</name>
    <dbReference type="NCBI Taxonomy" id="145483"/>
    <lineage>
        <taxon>Bacteria</taxon>
        <taxon>Bacillati</taxon>
        <taxon>Actinomycetota</taxon>
        <taxon>Actinomycetes</taxon>
        <taxon>Micrococcales</taxon>
        <taxon>Microbacteriaceae</taxon>
        <taxon>Frigoribacterium</taxon>
    </lineage>
</organism>
<comment type="caution">
    <text evidence="1">The sequence shown here is derived from an EMBL/GenBank/DDBJ whole genome shotgun (WGS) entry which is preliminary data.</text>
</comment>
<dbReference type="Proteomes" id="UP000522688">
    <property type="component" value="Unassembled WGS sequence"/>
</dbReference>
<name>A0A7W3PIR2_9MICO</name>
<dbReference type="AlphaFoldDB" id="A0A7W3PIR2"/>
<evidence type="ECO:0000313" key="1">
    <source>
        <dbReference type="EMBL" id="MBA8813161.1"/>
    </source>
</evidence>
<sequence>MAQRDPFAPAVVVEPIDGVDVRPRRRGWALVWSRSTVHFGAVSPTR</sequence>
<accession>A0A7W3PIR2</accession>
<protein>
    <submittedName>
        <fullName evidence="1">Uncharacterized protein</fullName>
    </submittedName>
</protein>
<reference evidence="1 2" key="1">
    <citation type="submission" date="2020-07" db="EMBL/GenBank/DDBJ databases">
        <title>Sequencing the genomes of 1000 actinobacteria strains.</title>
        <authorList>
            <person name="Klenk H.-P."/>
        </authorList>
    </citation>
    <scope>NUCLEOTIDE SEQUENCE [LARGE SCALE GENOMIC DNA]</scope>
    <source>
        <strain evidence="1 2">DSM 10309</strain>
    </source>
</reference>
<evidence type="ECO:0000313" key="2">
    <source>
        <dbReference type="Proteomes" id="UP000522688"/>
    </source>
</evidence>
<proteinExistence type="predicted"/>